<feature type="domain" description="Methyl-accepting transducer" evidence="8">
    <location>
        <begin position="283"/>
        <end position="533"/>
    </location>
</feature>
<dbReference type="InterPro" id="IPR003660">
    <property type="entry name" value="HAMP_dom"/>
</dbReference>
<evidence type="ECO:0000256" key="1">
    <source>
        <dbReference type="ARBA" id="ARBA00004236"/>
    </source>
</evidence>
<dbReference type="CDD" id="cd06225">
    <property type="entry name" value="HAMP"/>
    <property type="match status" value="1"/>
</dbReference>
<evidence type="ECO:0000256" key="5">
    <source>
        <dbReference type="ARBA" id="ARBA00029447"/>
    </source>
</evidence>
<dbReference type="SMART" id="SM00283">
    <property type="entry name" value="MA"/>
    <property type="match status" value="1"/>
</dbReference>
<organism evidence="10 11">
    <name type="scientific">Metabacillus litoralis</name>
    <dbReference type="NCBI Taxonomy" id="152268"/>
    <lineage>
        <taxon>Bacteria</taxon>
        <taxon>Bacillati</taxon>
        <taxon>Bacillota</taxon>
        <taxon>Bacilli</taxon>
        <taxon>Bacillales</taxon>
        <taxon>Bacillaceae</taxon>
        <taxon>Metabacillus</taxon>
    </lineage>
</organism>
<dbReference type="PROSITE" id="PS50885">
    <property type="entry name" value="HAMP"/>
    <property type="match status" value="1"/>
</dbReference>
<reference evidence="10 11" key="1">
    <citation type="journal article" date="2005" name="Int. J. Syst. Evol. Microbiol.">
        <title>Bacillus litoralis sp. nov., isolated from a tidal flat of the Yellow Sea in Korea.</title>
        <authorList>
            <person name="Yoon J.H."/>
            <person name="Oh T.K."/>
        </authorList>
    </citation>
    <scope>NUCLEOTIDE SEQUENCE [LARGE SCALE GENOMIC DNA]</scope>
    <source>
        <strain evidence="10 11">SW-211</strain>
    </source>
</reference>
<dbReference type="Pfam" id="PF00015">
    <property type="entry name" value="MCPsignal"/>
    <property type="match status" value="1"/>
</dbReference>
<accession>A0A5C6VZ32</accession>
<protein>
    <submittedName>
        <fullName evidence="10">Methyl-accepting chemotaxis protein</fullName>
    </submittedName>
</protein>
<dbReference type="Proteomes" id="UP000321363">
    <property type="component" value="Unassembled WGS sequence"/>
</dbReference>
<dbReference type="SUPFAM" id="SSF58104">
    <property type="entry name" value="Methyl-accepting chemotaxis protein (MCP) signaling domain"/>
    <property type="match status" value="1"/>
</dbReference>
<dbReference type="RefSeq" id="WP_146948840.1">
    <property type="nucleotide sequence ID" value="NZ_VOQF01000006.1"/>
</dbReference>
<name>A0A5C6VZ32_9BACI</name>
<evidence type="ECO:0000256" key="6">
    <source>
        <dbReference type="PROSITE-ProRule" id="PRU00284"/>
    </source>
</evidence>
<dbReference type="CDD" id="cd11386">
    <property type="entry name" value="MCP_signal"/>
    <property type="match status" value="1"/>
</dbReference>
<dbReference type="GO" id="GO:0007165">
    <property type="term" value="P:signal transduction"/>
    <property type="evidence" value="ECO:0007669"/>
    <property type="project" value="UniProtKB-KW"/>
</dbReference>
<evidence type="ECO:0000256" key="4">
    <source>
        <dbReference type="ARBA" id="ARBA00023224"/>
    </source>
</evidence>
<keyword evidence="11" id="KW-1185">Reference proteome</keyword>
<dbReference type="PANTHER" id="PTHR32089:SF112">
    <property type="entry name" value="LYSOZYME-LIKE PROTEIN-RELATED"/>
    <property type="match status" value="1"/>
</dbReference>
<dbReference type="Gene3D" id="1.10.287.950">
    <property type="entry name" value="Methyl-accepting chemotaxis protein"/>
    <property type="match status" value="1"/>
</dbReference>
<evidence type="ECO:0000313" key="11">
    <source>
        <dbReference type="Proteomes" id="UP000321363"/>
    </source>
</evidence>
<dbReference type="AlphaFoldDB" id="A0A5C6VZ32"/>
<dbReference type="InterPro" id="IPR004089">
    <property type="entry name" value="MCPsignal_dom"/>
</dbReference>
<keyword evidence="3 7" id="KW-0472">Membrane</keyword>
<dbReference type="GO" id="GO:0006935">
    <property type="term" value="P:chemotaxis"/>
    <property type="evidence" value="ECO:0007669"/>
    <property type="project" value="InterPro"/>
</dbReference>
<dbReference type="PRINTS" id="PR00260">
    <property type="entry name" value="CHEMTRNSDUCR"/>
</dbReference>
<dbReference type="SMART" id="SM00304">
    <property type="entry name" value="HAMP"/>
    <property type="match status" value="1"/>
</dbReference>
<comment type="caution">
    <text evidence="10">The sequence shown here is derived from an EMBL/GenBank/DDBJ whole genome shotgun (WGS) entry which is preliminary data.</text>
</comment>
<dbReference type="EMBL" id="VOQF01000006">
    <property type="protein sequence ID" value="TXC90635.1"/>
    <property type="molecule type" value="Genomic_DNA"/>
</dbReference>
<evidence type="ECO:0000313" key="10">
    <source>
        <dbReference type="EMBL" id="TXC90635.1"/>
    </source>
</evidence>
<dbReference type="Pfam" id="PF00672">
    <property type="entry name" value="HAMP"/>
    <property type="match status" value="1"/>
</dbReference>
<keyword evidence="2" id="KW-1003">Cell membrane</keyword>
<keyword evidence="4 6" id="KW-0807">Transducer</keyword>
<dbReference type="GO" id="GO:0004888">
    <property type="term" value="F:transmembrane signaling receptor activity"/>
    <property type="evidence" value="ECO:0007669"/>
    <property type="project" value="InterPro"/>
</dbReference>
<evidence type="ECO:0000259" key="8">
    <source>
        <dbReference type="PROSITE" id="PS50111"/>
    </source>
</evidence>
<comment type="similarity">
    <text evidence="5">Belongs to the methyl-accepting chemotaxis (MCP) protein family.</text>
</comment>
<proteinExistence type="inferred from homology"/>
<dbReference type="PANTHER" id="PTHR32089">
    <property type="entry name" value="METHYL-ACCEPTING CHEMOTAXIS PROTEIN MCPB"/>
    <property type="match status" value="1"/>
</dbReference>
<sequence>MKSKLFKKIKLKSIRTKVLLGFSIVILLTIAFGAYNFIASKSINSDAKNIINHQIPLLIADETLGQYMAERIGLARGYVLTGKQEYIDQFNTYTEKSRKVEDKALSISDSEELKDLVSSSIEWEQRVQNEVFAVYKRGNEELAKENLEGSVRLAANEIMNGYRYLINNREKMIEGAGNNLLVNNESNITMGLTVSVVVAVIGFVIAIYMSSIISKPIQIVTKRMGLLANGDLSQEPIVTRSSDEIGRLFEATNKMSENIRVLLGEISRVSESVSAQSEELTQSAVEVTEGSSQVALTIQELSSDSETQANSTNELASSMRVFTSKVNEASKSGKEVYQSSKNVIELTEKGSNLMFSSIQQMSTIHTIVEDAVEKVRTLEKQSEEITKLVGVIQSIADQTNLLALNAAIEAARAGEHGKGFAVVADEVRKLAAQVSFSVADITSIVGNIQADSTLVTESLQTGFVEVENGTNQIKTTGETFEEINQALLEMTKGVQLISGNLSTIEDNSDEINKSIEEIAEVSETAAAAIEETAASVQQTSSSMEQVASSSERLAKSAETLQNQVAKFKIVSDN</sequence>
<feature type="domain" description="HAMP" evidence="9">
    <location>
        <begin position="211"/>
        <end position="264"/>
    </location>
</feature>
<dbReference type="GO" id="GO:0005886">
    <property type="term" value="C:plasma membrane"/>
    <property type="evidence" value="ECO:0007669"/>
    <property type="project" value="UniProtKB-SubCell"/>
</dbReference>
<dbReference type="OrthoDB" id="2168386at2"/>
<keyword evidence="7" id="KW-0812">Transmembrane</keyword>
<comment type="subcellular location">
    <subcellularLocation>
        <location evidence="1">Cell membrane</location>
    </subcellularLocation>
</comment>
<gene>
    <name evidence="10" type="ORF">FS935_12035</name>
</gene>
<dbReference type="InterPro" id="IPR004090">
    <property type="entry name" value="Chemotax_Me-accpt_rcpt"/>
</dbReference>
<dbReference type="PROSITE" id="PS50111">
    <property type="entry name" value="CHEMOTAXIS_TRANSDUC_2"/>
    <property type="match status" value="1"/>
</dbReference>
<evidence type="ECO:0000256" key="7">
    <source>
        <dbReference type="SAM" id="Phobius"/>
    </source>
</evidence>
<evidence type="ECO:0000256" key="2">
    <source>
        <dbReference type="ARBA" id="ARBA00022475"/>
    </source>
</evidence>
<evidence type="ECO:0000259" key="9">
    <source>
        <dbReference type="PROSITE" id="PS50885"/>
    </source>
</evidence>
<keyword evidence="7" id="KW-1133">Transmembrane helix</keyword>
<evidence type="ECO:0000256" key="3">
    <source>
        <dbReference type="ARBA" id="ARBA00023136"/>
    </source>
</evidence>
<dbReference type="Gene3D" id="6.10.340.10">
    <property type="match status" value="1"/>
</dbReference>
<feature type="transmembrane region" description="Helical" evidence="7">
    <location>
        <begin position="188"/>
        <end position="209"/>
    </location>
</feature>